<dbReference type="AlphaFoldDB" id="A0AAP0FUV6"/>
<dbReference type="PANTHER" id="PTHR45619">
    <property type="entry name" value="SERINE/THREONINE-PROTEIN PHOSPHATASE PP2A-RELATED"/>
    <property type="match status" value="1"/>
</dbReference>
<dbReference type="InterPro" id="IPR029052">
    <property type="entry name" value="Metallo-depent_PP-like"/>
</dbReference>
<name>A0AAP0FUV6_9ASPA</name>
<dbReference type="SUPFAM" id="SSF56300">
    <property type="entry name" value="Metallo-dependent phosphatases"/>
    <property type="match status" value="1"/>
</dbReference>
<sequence>MSDLDRQIEQLKRCEPLKESEVKALCLKAMEILVEESNVQRVDAPVTIFAKST</sequence>
<keyword evidence="2" id="KW-1185">Reference proteome</keyword>
<organism evidence="1 2">
    <name type="scientific">Platanthera zijinensis</name>
    <dbReference type="NCBI Taxonomy" id="2320716"/>
    <lineage>
        <taxon>Eukaryota</taxon>
        <taxon>Viridiplantae</taxon>
        <taxon>Streptophyta</taxon>
        <taxon>Embryophyta</taxon>
        <taxon>Tracheophyta</taxon>
        <taxon>Spermatophyta</taxon>
        <taxon>Magnoliopsida</taxon>
        <taxon>Liliopsida</taxon>
        <taxon>Asparagales</taxon>
        <taxon>Orchidaceae</taxon>
        <taxon>Orchidoideae</taxon>
        <taxon>Orchideae</taxon>
        <taxon>Orchidinae</taxon>
        <taxon>Platanthera</taxon>
    </lineage>
</organism>
<comment type="caution">
    <text evidence="1">The sequence shown here is derived from an EMBL/GenBank/DDBJ whole genome shotgun (WGS) entry which is preliminary data.</text>
</comment>
<dbReference type="InterPro" id="IPR047129">
    <property type="entry name" value="PPA2-like"/>
</dbReference>
<gene>
    <name evidence="1" type="primary">PPX2</name>
    <name evidence="1" type="ORF">KSP39_PZI022180</name>
</gene>
<accession>A0AAP0FUV6</accession>
<dbReference type="GO" id="GO:0004722">
    <property type="term" value="F:protein serine/threonine phosphatase activity"/>
    <property type="evidence" value="ECO:0007669"/>
    <property type="project" value="InterPro"/>
</dbReference>
<dbReference type="Proteomes" id="UP001418222">
    <property type="component" value="Unassembled WGS sequence"/>
</dbReference>
<evidence type="ECO:0000313" key="2">
    <source>
        <dbReference type="Proteomes" id="UP001418222"/>
    </source>
</evidence>
<proteinExistence type="predicted"/>
<protein>
    <submittedName>
        <fullName evidence="1">Serine/threonine-protein phosphatase PP-X isozyme 2</fullName>
    </submittedName>
</protein>
<evidence type="ECO:0000313" key="1">
    <source>
        <dbReference type="EMBL" id="KAK8916412.1"/>
    </source>
</evidence>
<dbReference type="Gene3D" id="3.60.21.10">
    <property type="match status" value="1"/>
</dbReference>
<dbReference type="EMBL" id="JBBWWQ010000020">
    <property type="protein sequence ID" value="KAK8916412.1"/>
    <property type="molecule type" value="Genomic_DNA"/>
</dbReference>
<reference evidence="1 2" key="1">
    <citation type="journal article" date="2022" name="Nat. Plants">
        <title>Genomes of leafy and leafless Platanthera orchids illuminate the evolution of mycoheterotrophy.</title>
        <authorList>
            <person name="Li M.H."/>
            <person name="Liu K.W."/>
            <person name="Li Z."/>
            <person name="Lu H.C."/>
            <person name="Ye Q.L."/>
            <person name="Zhang D."/>
            <person name="Wang J.Y."/>
            <person name="Li Y.F."/>
            <person name="Zhong Z.M."/>
            <person name="Liu X."/>
            <person name="Yu X."/>
            <person name="Liu D.K."/>
            <person name="Tu X.D."/>
            <person name="Liu B."/>
            <person name="Hao Y."/>
            <person name="Liao X.Y."/>
            <person name="Jiang Y.T."/>
            <person name="Sun W.H."/>
            <person name="Chen J."/>
            <person name="Chen Y.Q."/>
            <person name="Ai Y."/>
            <person name="Zhai J.W."/>
            <person name="Wu S.S."/>
            <person name="Zhou Z."/>
            <person name="Hsiao Y.Y."/>
            <person name="Wu W.L."/>
            <person name="Chen Y.Y."/>
            <person name="Lin Y.F."/>
            <person name="Hsu J.L."/>
            <person name="Li C.Y."/>
            <person name="Wang Z.W."/>
            <person name="Zhao X."/>
            <person name="Zhong W.Y."/>
            <person name="Ma X.K."/>
            <person name="Ma L."/>
            <person name="Huang J."/>
            <person name="Chen G.Z."/>
            <person name="Huang M.Z."/>
            <person name="Huang L."/>
            <person name="Peng D.H."/>
            <person name="Luo Y.B."/>
            <person name="Zou S.Q."/>
            <person name="Chen S.P."/>
            <person name="Lan S."/>
            <person name="Tsai W.C."/>
            <person name="Van de Peer Y."/>
            <person name="Liu Z.J."/>
        </authorList>
    </citation>
    <scope>NUCLEOTIDE SEQUENCE [LARGE SCALE GENOMIC DNA]</scope>
    <source>
        <strain evidence="1">Lor287</strain>
    </source>
</reference>